<dbReference type="GO" id="GO:0022857">
    <property type="term" value="F:transmembrane transporter activity"/>
    <property type="evidence" value="ECO:0007669"/>
    <property type="project" value="UniProtKB-UniRule"/>
</dbReference>
<keyword evidence="6" id="KW-0325">Glycoprotein</keyword>
<feature type="transmembrane region" description="Helical" evidence="7">
    <location>
        <begin position="520"/>
        <end position="540"/>
    </location>
</feature>
<dbReference type="Proteomes" id="UP001489004">
    <property type="component" value="Unassembled WGS sequence"/>
</dbReference>
<comment type="subcellular location">
    <subcellularLocation>
        <location evidence="7">Cell membrane</location>
        <topology evidence="7">Multi-pass membrane protein</topology>
    </subcellularLocation>
    <subcellularLocation>
        <location evidence="1">Membrane</location>
        <topology evidence="1">Multi-pass membrane protein</topology>
    </subcellularLocation>
</comment>
<dbReference type="GO" id="GO:0005886">
    <property type="term" value="C:plasma membrane"/>
    <property type="evidence" value="ECO:0007669"/>
    <property type="project" value="UniProtKB-SubCell"/>
</dbReference>
<evidence type="ECO:0000313" key="9">
    <source>
        <dbReference type="Proteomes" id="UP001489004"/>
    </source>
</evidence>
<dbReference type="EMBL" id="JALJOR010000017">
    <property type="protein sequence ID" value="KAK9804898.1"/>
    <property type="molecule type" value="Genomic_DNA"/>
</dbReference>
<feature type="transmembrane region" description="Helical" evidence="7">
    <location>
        <begin position="318"/>
        <end position="341"/>
    </location>
</feature>
<protein>
    <recommendedName>
        <fullName evidence="7">Choline transporter-like protein</fullName>
    </recommendedName>
</protein>
<accession>A0AAW1P942</accession>
<evidence type="ECO:0000256" key="6">
    <source>
        <dbReference type="ARBA" id="ARBA00023180"/>
    </source>
</evidence>
<sequence>MFAICGIAFSKGNPKYLTNGIDKSGFLCGIENTLNGTKADLRGMNYLYYLDPFELLNPTNLPYAKTVCVKSCPSLQQECMLSALPCTNSSQYMCPYYGASKMNASLSYAQPFGTDYFGALNTTTNSNCTSGIDPTFDKYKDNFVSNTTGAQFCGQLAQLTSQFPSKGPCYAVWAQTVPWFNRCVPLLPADVRSKLISSAAASSGSKAYSGISSGFNTNSARLKRYIADIGKAKWLIIIAGLVGGLVLSCVWMLILRMFAGLLVWLTVFASNLLFIACCIFCYSKAGLMASHGGEVGKAIAASLSQVGESDPSESDRKVWAIVAYMMTALTVLLFLFTLVMIKRLKIAIACLKVAAQAISTMPSILFFPILPFLFEVGLVFYWIYVTGYLYSSGTITQTMRSTSSSSSSQYDVLSIMQLLGLTTASTSAPPPPPPPPPAAAKVLTDAQCADDPDCKFDLTWDKSLQYMFIYHFFGLLWTNQFIVGFGYVCIAGAIAQFYWTRGESSRMPRLPVVAAMKNTTLYHLGSIALGSFIIAIIQFIRAMLEYLDHHLKETGGENKLIKYLMCCAKCCMWYVEKIMKFINKNAYILVAVKGTGYCTSAGRAITLIVGNALRVAAVSIVGDALIWLGKISVAAGCGLIAFLISDMKVYTDPVNHSSTYLSSPLLPVLLAVIIGYVIASLFFSVYEYAISTILLCFCEDCESHNGSAQYAPPLLMAALGESQKHMDRKKGKVEVAPRATNVSASAYMYT</sequence>
<dbReference type="PANTHER" id="PTHR12385">
    <property type="entry name" value="CHOLINE TRANSPORTER-LIKE (SLC FAMILY 44)"/>
    <property type="match status" value="1"/>
</dbReference>
<name>A0AAW1P942_9CHLO</name>
<dbReference type="PANTHER" id="PTHR12385:SF14">
    <property type="entry name" value="CHOLINE TRANSPORTER-LIKE 2"/>
    <property type="match status" value="1"/>
</dbReference>
<feature type="transmembrane region" description="Helical" evidence="7">
    <location>
        <begin position="362"/>
        <end position="384"/>
    </location>
</feature>
<evidence type="ECO:0000256" key="7">
    <source>
        <dbReference type="RuleBase" id="RU368066"/>
    </source>
</evidence>
<keyword evidence="4 7" id="KW-1133">Transmembrane helix</keyword>
<feature type="transmembrane region" description="Helical" evidence="7">
    <location>
        <begin position="624"/>
        <end position="645"/>
    </location>
</feature>
<evidence type="ECO:0000256" key="5">
    <source>
        <dbReference type="ARBA" id="ARBA00023136"/>
    </source>
</evidence>
<keyword evidence="3 7" id="KW-0812">Transmembrane</keyword>
<evidence type="ECO:0000313" key="8">
    <source>
        <dbReference type="EMBL" id="KAK9804898.1"/>
    </source>
</evidence>
<organism evidence="8 9">
    <name type="scientific">[Myrmecia] bisecta</name>
    <dbReference type="NCBI Taxonomy" id="41462"/>
    <lineage>
        <taxon>Eukaryota</taxon>
        <taxon>Viridiplantae</taxon>
        <taxon>Chlorophyta</taxon>
        <taxon>core chlorophytes</taxon>
        <taxon>Trebouxiophyceae</taxon>
        <taxon>Trebouxiales</taxon>
        <taxon>Trebouxiaceae</taxon>
        <taxon>Myrmecia</taxon>
    </lineage>
</organism>
<proteinExistence type="inferred from homology"/>
<dbReference type="Pfam" id="PF04515">
    <property type="entry name" value="Choline_transpo"/>
    <property type="match status" value="1"/>
</dbReference>
<reference evidence="8 9" key="1">
    <citation type="journal article" date="2024" name="Nat. Commun.">
        <title>Phylogenomics reveals the evolutionary origins of lichenization in chlorophyte algae.</title>
        <authorList>
            <person name="Puginier C."/>
            <person name="Libourel C."/>
            <person name="Otte J."/>
            <person name="Skaloud P."/>
            <person name="Haon M."/>
            <person name="Grisel S."/>
            <person name="Petersen M."/>
            <person name="Berrin J.G."/>
            <person name="Delaux P.M."/>
            <person name="Dal Grande F."/>
            <person name="Keller J."/>
        </authorList>
    </citation>
    <scope>NUCLEOTIDE SEQUENCE [LARGE SCALE GENOMIC DNA]</scope>
    <source>
        <strain evidence="8 9">SAG 2043</strain>
    </source>
</reference>
<evidence type="ECO:0000256" key="3">
    <source>
        <dbReference type="ARBA" id="ARBA00022692"/>
    </source>
</evidence>
<feature type="transmembrane region" description="Helical" evidence="7">
    <location>
        <begin position="234"/>
        <end position="254"/>
    </location>
</feature>
<evidence type="ECO:0000256" key="4">
    <source>
        <dbReference type="ARBA" id="ARBA00022989"/>
    </source>
</evidence>
<feature type="transmembrane region" description="Helical" evidence="7">
    <location>
        <begin position="261"/>
        <end position="285"/>
    </location>
</feature>
<comment type="caution">
    <text evidence="8">The sequence shown here is derived from an EMBL/GenBank/DDBJ whole genome shotgun (WGS) entry which is preliminary data.</text>
</comment>
<evidence type="ECO:0000256" key="1">
    <source>
        <dbReference type="ARBA" id="ARBA00004141"/>
    </source>
</evidence>
<feature type="transmembrane region" description="Helical" evidence="7">
    <location>
        <begin position="665"/>
        <end position="686"/>
    </location>
</feature>
<dbReference type="InterPro" id="IPR007603">
    <property type="entry name" value="Choline_transptr-like"/>
</dbReference>
<keyword evidence="9" id="KW-1185">Reference proteome</keyword>
<feature type="transmembrane region" description="Helical" evidence="7">
    <location>
        <begin position="468"/>
        <end position="499"/>
    </location>
</feature>
<evidence type="ECO:0000256" key="2">
    <source>
        <dbReference type="ARBA" id="ARBA00007168"/>
    </source>
</evidence>
<comment type="function">
    <text evidence="7">Choline transporter.</text>
</comment>
<keyword evidence="5 7" id="KW-0472">Membrane</keyword>
<dbReference type="AlphaFoldDB" id="A0AAW1P942"/>
<comment type="similarity">
    <text evidence="2 7">Belongs to the CTL (choline transporter-like) family.</text>
</comment>
<gene>
    <name evidence="8" type="ORF">WJX72_010746</name>
</gene>